<protein>
    <recommendedName>
        <fullName evidence="2">AB hydrolase-1 domain-containing protein</fullName>
    </recommendedName>
</protein>
<feature type="non-terminal residue" evidence="3">
    <location>
        <position position="1"/>
    </location>
</feature>
<evidence type="ECO:0000313" key="3">
    <source>
        <dbReference type="EMBL" id="SVC23427.1"/>
    </source>
</evidence>
<keyword evidence="1" id="KW-0378">Hydrolase</keyword>
<dbReference type="InterPro" id="IPR000639">
    <property type="entry name" value="Epox_hydrolase-like"/>
</dbReference>
<evidence type="ECO:0000256" key="1">
    <source>
        <dbReference type="ARBA" id="ARBA00022801"/>
    </source>
</evidence>
<accession>A0A382KKG4</accession>
<dbReference type="AlphaFoldDB" id="A0A382KKG4"/>
<reference evidence="3" key="1">
    <citation type="submission" date="2018-05" db="EMBL/GenBank/DDBJ databases">
        <authorList>
            <person name="Lanie J.A."/>
            <person name="Ng W.-L."/>
            <person name="Kazmierczak K.M."/>
            <person name="Andrzejewski T.M."/>
            <person name="Davidsen T.M."/>
            <person name="Wayne K.J."/>
            <person name="Tettelin H."/>
            <person name="Glass J.I."/>
            <person name="Rusch D."/>
            <person name="Podicherti R."/>
            <person name="Tsui H.-C.T."/>
            <person name="Winkler M.E."/>
        </authorList>
    </citation>
    <scope>NUCLEOTIDE SEQUENCE</scope>
</reference>
<evidence type="ECO:0000259" key="2">
    <source>
        <dbReference type="Pfam" id="PF00561"/>
    </source>
</evidence>
<dbReference type="SUPFAM" id="SSF53474">
    <property type="entry name" value="alpha/beta-Hydrolases"/>
    <property type="match status" value="1"/>
</dbReference>
<dbReference type="PANTHER" id="PTHR43329">
    <property type="entry name" value="EPOXIDE HYDROLASE"/>
    <property type="match status" value="1"/>
</dbReference>
<proteinExistence type="predicted"/>
<dbReference type="InterPro" id="IPR000073">
    <property type="entry name" value="AB_hydrolase_1"/>
</dbReference>
<dbReference type="Gene3D" id="3.40.50.1820">
    <property type="entry name" value="alpha/beta hydrolase"/>
    <property type="match status" value="1"/>
</dbReference>
<gene>
    <name evidence="3" type="ORF">METZ01_LOCUS276281</name>
</gene>
<sequence>VIQIVEKKTHRQHIDVLTNGITLHTVQAGPKDGPLLIFLHGFPEFWYCWHRQIDFFAEKGFRVMVPDQRGYNTSSKPSGISPYRVDFIARDTIGLIEYAGRRKACIVGHDWGGATAWWLGQRYPSWVEKLAVLNCPHPSVMREHLYNNQAQRKKSWYIFYYQLPWLPEWTMSRKDWEFSRKALQFTSVRGTFSEDEMSKYVEAWSQPGALTAMLNWYRASIQLLKGRHRNGHSPRKIEVSTLLLWGVKDRFLGREMAQPSIERCTKGEVIYLDEATHWLQHEEPETVNPLLLEFFSC</sequence>
<dbReference type="InterPro" id="IPR029058">
    <property type="entry name" value="AB_hydrolase_fold"/>
</dbReference>
<dbReference type="EMBL" id="UINC01080466">
    <property type="protein sequence ID" value="SVC23427.1"/>
    <property type="molecule type" value="Genomic_DNA"/>
</dbReference>
<dbReference type="GO" id="GO:0016787">
    <property type="term" value="F:hydrolase activity"/>
    <property type="evidence" value="ECO:0007669"/>
    <property type="project" value="UniProtKB-KW"/>
</dbReference>
<feature type="domain" description="AB hydrolase-1" evidence="2">
    <location>
        <begin position="34"/>
        <end position="284"/>
    </location>
</feature>
<dbReference type="Pfam" id="PF00561">
    <property type="entry name" value="Abhydrolase_1"/>
    <property type="match status" value="1"/>
</dbReference>
<name>A0A382KKG4_9ZZZZ</name>
<dbReference type="PRINTS" id="PR00412">
    <property type="entry name" value="EPOXHYDRLASE"/>
</dbReference>
<dbReference type="PRINTS" id="PR00111">
    <property type="entry name" value="ABHYDROLASE"/>
</dbReference>
<organism evidence="3">
    <name type="scientific">marine metagenome</name>
    <dbReference type="NCBI Taxonomy" id="408172"/>
    <lineage>
        <taxon>unclassified sequences</taxon>
        <taxon>metagenomes</taxon>
        <taxon>ecological metagenomes</taxon>
    </lineage>
</organism>